<reference evidence="1 2" key="1">
    <citation type="submission" date="2019-04" db="EMBL/GenBank/DDBJ databases">
        <title>Geobacter oryzae sp. nov., ferric-reducing bacteria isolated from paddy soil.</title>
        <authorList>
            <person name="Xu Z."/>
            <person name="Masuda Y."/>
            <person name="Itoh H."/>
            <person name="Senoo K."/>
        </authorList>
    </citation>
    <scope>NUCLEOTIDE SEQUENCE [LARGE SCALE GENOMIC DNA]</scope>
    <source>
        <strain evidence="1 2">Red111</strain>
    </source>
</reference>
<evidence type="ECO:0000313" key="2">
    <source>
        <dbReference type="Proteomes" id="UP000306416"/>
    </source>
</evidence>
<proteinExistence type="predicted"/>
<evidence type="ECO:0000313" key="1">
    <source>
        <dbReference type="EMBL" id="TGU71480.1"/>
    </source>
</evidence>
<dbReference type="Proteomes" id="UP000306416">
    <property type="component" value="Unassembled WGS sequence"/>
</dbReference>
<dbReference type="RefSeq" id="WP_135871118.1">
    <property type="nucleotide sequence ID" value="NZ_SRSC01000003.1"/>
</dbReference>
<name>A0A4S1CEL9_9BACT</name>
<organism evidence="1 2">
    <name type="scientific">Geomonas terrae</name>
    <dbReference type="NCBI Taxonomy" id="2562681"/>
    <lineage>
        <taxon>Bacteria</taxon>
        <taxon>Pseudomonadati</taxon>
        <taxon>Thermodesulfobacteriota</taxon>
        <taxon>Desulfuromonadia</taxon>
        <taxon>Geobacterales</taxon>
        <taxon>Geobacteraceae</taxon>
        <taxon>Geomonas</taxon>
    </lineage>
</organism>
<protein>
    <submittedName>
        <fullName evidence="1">Uncharacterized protein</fullName>
    </submittedName>
</protein>
<dbReference type="EMBL" id="SRSC01000003">
    <property type="protein sequence ID" value="TGU71480.1"/>
    <property type="molecule type" value="Genomic_DNA"/>
</dbReference>
<keyword evidence="2" id="KW-1185">Reference proteome</keyword>
<sequence>MIAKIVVRYADGRLAKGTTEDLAANKELFHLTESGSGKRHEINVGALKAIFFVKSFEGKSEYQERLDVERVGMGKKIRVSFKDGETLIGYTQGFSPARATFIVFPCDPDSNNEKVFVITQAASNIEFI</sequence>
<dbReference type="InterPro" id="IPR054251">
    <property type="entry name" value="DUF6982"/>
</dbReference>
<dbReference type="AlphaFoldDB" id="A0A4S1CEL9"/>
<accession>A0A4S1CEL9</accession>
<dbReference type="Pfam" id="PF22478">
    <property type="entry name" value="DUF6982"/>
    <property type="match status" value="1"/>
</dbReference>
<comment type="caution">
    <text evidence="1">The sequence shown here is derived from an EMBL/GenBank/DDBJ whole genome shotgun (WGS) entry which is preliminary data.</text>
</comment>
<gene>
    <name evidence="1" type="ORF">E4633_14270</name>
</gene>